<dbReference type="GO" id="GO:0005886">
    <property type="term" value="C:plasma membrane"/>
    <property type="evidence" value="ECO:0007669"/>
    <property type="project" value="InterPro"/>
</dbReference>
<gene>
    <name evidence="2" type="ORF">PENFLA_c005G00750</name>
</gene>
<protein>
    <recommendedName>
        <fullName evidence="4">MARVEL domain-containing protein</fullName>
    </recommendedName>
</protein>
<evidence type="ECO:0000256" key="1">
    <source>
        <dbReference type="SAM" id="Phobius"/>
    </source>
</evidence>
<evidence type="ECO:0000313" key="2">
    <source>
        <dbReference type="EMBL" id="OQE27921.1"/>
    </source>
</evidence>
<dbReference type="AlphaFoldDB" id="A0A1V6TNQ8"/>
<dbReference type="PANTHER" id="PTHR28019:SF7">
    <property type="entry name" value="SUR7 PROTEIN"/>
    <property type="match status" value="1"/>
</dbReference>
<dbReference type="PANTHER" id="PTHR28019">
    <property type="entry name" value="CELL MEMBRANE PROTEIN YLR413W-RELATED"/>
    <property type="match status" value="1"/>
</dbReference>
<keyword evidence="1" id="KW-1133">Transmembrane helix</keyword>
<comment type="caution">
    <text evidence="2">The sequence shown here is derived from an EMBL/GenBank/DDBJ whole genome shotgun (WGS) entry which is preliminary data.</text>
</comment>
<dbReference type="GO" id="GO:0051285">
    <property type="term" value="C:cell cortex of cell tip"/>
    <property type="evidence" value="ECO:0007669"/>
    <property type="project" value="TreeGrafter"/>
</dbReference>
<dbReference type="Pfam" id="PF06687">
    <property type="entry name" value="SUR7"/>
    <property type="match status" value="1"/>
</dbReference>
<evidence type="ECO:0008006" key="4">
    <source>
        <dbReference type="Google" id="ProtNLM"/>
    </source>
</evidence>
<proteinExistence type="predicted"/>
<reference evidence="3" key="1">
    <citation type="journal article" date="2017" name="Nat. Microbiol.">
        <title>Global analysis of biosynthetic gene clusters reveals vast potential of secondary metabolite production in Penicillium species.</title>
        <authorList>
            <person name="Nielsen J.C."/>
            <person name="Grijseels S."/>
            <person name="Prigent S."/>
            <person name="Ji B."/>
            <person name="Dainat J."/>
            <person name="Nielsen K.F."/>
            <person name="Frisvad J.C."/>
            <person name="Workman M."/>
            <person name="Nielsen J."/>
        </authorList>
    </citation>
    <scope>NUCLEOTIDE SEQUENCE [LARGE SCALE GENOMIC DNA]</scope>
    <source>
        <strain evidence="3">IBT 14082</strain>
    </source>
</reference>
<sequence length="252" mass="27261">MLDFKSLFPTVTAFIAFILTLLCLFAGTQRNFLEDVDLLTLYTPADTAGTASSGAHDFYSIHVMSYCQGTLVTLDPGTEVTRNVTECSNRTILSSFDPTQAWPKEITSSQDLGWARVISDDFHAFRMTSQVMAVMYCIGVGAMGAAILVRVWTTLSPRAGQGLFEFSFFMLGSFSISIASIIATVIAFEFVALINAHGKGSNVSAHYGERFLGMSWAAVGLVLAGSVFCFVNVFVYKRAAYAPAPASKDIEG</sequence>
<dbReference type="Proteomes" id="UP000191342">
    <property type="component" value="Unassembled WGS sequence"/>
</dbReference>
<dbReference type="InterPro" id="IPR009571">
    <property type="entry name" value="SUR7/Rim9-like_fungi"/>
</dbReference>
<dbReference type="OrthoDB" id="4159154at2759"/>
<accession>A0A1V6TNQ8</accession>
<dbReference type="EMBL" id="MLQL01000005">
    <property type="protein sequence ID" value="OQE27921.1"/>
    <property type="molecule type" value="Genomic_DNA"/>
</dbReference>
<keyword evidence="1" id="KW-0812">Transmembrane</keyword>
<organism evidence="2 3">
    <name type="scientific">Penicillium flavigenum</name>
    <dbReference type="NCBI Taxonomy" id="254877"/>
    <lineage>
        <taxon>Eukaryota</taxon>
        <taxon>Fungi</taxon>
        <taxon>Dikarya</taxon>
        <taxon>Ascomycota</taxon>
        <taxon>Pezizomycotina</taxon>
        <taxon>Eurotiomycetes</taxon>
        <taxon>Eurotiomycetidae</taxon>
        <taxon>Eurotiales</taxon>
        <taxon>Aspergillaceae</taxon>
        <taxon>Penicillium</taxon>
    </lineage>
</organism>
<evidence type="ECO:0000313" key="3">
    <source>
        <dbReference type="Proteomes" id="UP000191342"/>
    </source>
</evidence>
<keyword evidence="3" id="KW-1185">Reference proteome</keyword>
<feature type="transmembrane region" description="Helical" evidence="1">
    <location>
        <begin position="6"/>
        <end position="26"/>
    </location>
</feature>
<feature type="transmembrane region" description="Helical" evidence="1">
    <location>
        <begin position="215"/>
        <end position="236"/>
    </location>
</feature>
<feature type="transmembrane region" description="Helical" evidence="1">
    <location>
        <begin position="168"/>
        <end position="194"/>
    </location>
</feature>
<keyword evidence="1" id="KW-0472">Membrane</keyword>
<name>A0A1V6TNQ8_9EURO</name>
<feature type="transmembrane region" description="Helical" evidence="1">
    <location>
        <begin position="133"/>
        <end position="153"/>
    </location>
</feature>
<dbReference type="GO" id="GO:0031505">
    <property type="term" value="P:fungal-type cell wall organization"/>
    <property type="evidence" value="ECO:0007669"/>
    <property type="project" value="TreeGrafter"/>
</dbReference>
<dbReference type="InterPro" id="IPR052413">
    <property type="entry name" value="SUR7_domain"/>
</dbReference>